<dbReference type="AlphaFoldDB" id="A0A9D1R8U3"/>
<feature type="region of interest" description="Disordered" evidence="4">
    <location>
        <begin position="28"/>
        <end position="62"/>
    </location>
</feature>
<dbReference type="EMBL" id="DXGH01000073">
    <property type="protein sequence ID" value="HIW82613.1"/>
    <property type="molecule type" value="Genomic_DNA"/>
</dbReference>
<dbReference type="Gene3D" id="3.40.190.10">
    <property type="entry name" value="Periplasmic binding protein-like II"/>
    <property type="match status" value="1"/>
</dbReference>
<dbReference type="GO" id="GO:0015833">
    <property type="term" value="P:peptide transport"/>
    <property type="evidence" value="ECO:0007669"/>
    <property type="project" value="TreeGrafter"/>
</dbReference>
<evidence type="ECO:0000313" key="8">
    <source>
        <dbReference type="Proteomes" id="UP000824265"/>
    </source>
</evidence>
<keyword evidence="2" id="KW-0813">Transport</keyword>
<name>A0A9D1R8U3_9FIRM</name>
<comment type="similarity">
    <text evidence="1">Belongs to the bacterial solute-binding protein 5 family.</text>
</comment>
<dbReference type="Proteomes" id="UP000824265">
    <property type="component" value="Unassembled WGS sequence"/>
</dbReference>
<dbReference type="InterPro" id="IPR039424">
    <property type="entry name" value="SBP_5"/>
</dbReference>
<protein>
    <submittedName>
        <fullName evidence="7">ABC transporter substrate-binding protein</fullName>
    </submittedName>
</protein>
<proteinExistence type="inferred from homology"/>
<dbReference type="InterPro" id="IPR000914">
    <property type="entry name" value="SBP_5_dom"/>
</dbReference>
<evidence type="ECO:0000259" key="6">
    <source>
        <dbReference type="Pfam" id="PF00496"/>
    </source>
</evidence>
<comment type="caution">
    <text evidence="7">The sequence shown here is derived from an EMBL/GenBank/DDBJ whole genome shotgun (WGS) entry which is preliminary data.</text>
</comment>
<evidence type="ECO:0000256" key="1">
    <source>
        <dbReference type="ARBA" id="ARBA00005695"/>
    </source>
</evidence>
<dbReference type="PANTHER" id="PTHR30290">
    <property type="entry name" value="PERIPLASMIC BINDING COMPONENT OF ABC TRANSPORTER"/>
    <property type="match status" value="1"/>
</dbReference>
<dbReference type="PROSITE" id="PS51257">
    <property type="entry name" value="PROKAR_LIPOPROTEIN"/>
    <property type="match status" value="1"/>
</dbReference>
<dbReference type="PANTHER" id="PTHR30290:SF9">
    <property type="entry name" value="OLIGOPEPTIDE-BINDING PROTEIN APPA"/>
    <property type="match status" value="1"/>
</dbReference>
<dbReference type="GO" id="GO:1904680">
    <property type="term" value="F:peptide transmembrane transporter activity"/>
    <property type="evidence" value="ECO:0007669"/>
    <property type="project" value="TreeGrafter"/>
</dbReference>
<evidence type="ECO:0000256" key="4">
    <source>
        <dbReference type="SAM" id="MobiDB-lite"/>
    </source>
</evidence>
<evidence type="ECO:0000313" key="7">
    <source>
        <dbReference type="EMBL" id="HIW82613.1"/>
    </source>
</evidence>
<feature type="signal peptide" evidence="5">
    <location>
        <begin position="1"/>
        <end position="20"/>
    </location>
</feature>
<feature type="chain" id="PRO_5038993865" evidence="5">
    <location>
        <begin position="21"/>
        <end position="642"/>
    </location>
</feature>
<dbReference type="Gene3D" id="3.10.105.10">
    <property type="entry name" value="Dipeptide-binding Protein, Domain 3"/>
    <property type="match status" value="1"/>
</dbReference>
<evidence type="ECO:0000256" key="2">
    <source>
        <dbReference type="ARBA" id="ARBA00022448"/>
    </source>
</evidence>
<dbReference type="SUPFAM" id="SSF53850">
    <property type="entry name" value="Periplasmic binding protein-like II"/>
    <property type="match status" value="1"/>
</dbReference>
<feature type="compositionally biased region" description="Low complexity" evidence="4">
    <location>
        <begin position="30"/>
        <end position="55"/>
    </location>
</feature>
<feature type="domain" description="Solute-binding protein family 5" evidence="6">
    <location>
        <begin position="122"/>
        <end position="549"/>
    </location>
</feature>
<accession>A0A9D1R8U3</accession>
<gene>
    <name evidence="7" type="ORF">H9742_14010</name>
</gene>
<evidence type="ECO:0000256" key="5">
    <source>
        <dbReference type="SAM" id="SignalP"/>
    </source>
</evidence>
<evidence type="ECO:0000256" key="3">
    <source>
        <dbReference type="ARBA" id="ARBA00022729"/>
    </source>
</evidence>
<reference evidence="7" key="2">
    <citation type="submission" date="2021-04" db="EMBL/GenBank/DDBJ databases">
        <authorList>
            <person name="Gilroy R."/>
        </authorList>
    </citation>
    <scope>NUCLEOTIDE SEQUENCE</scope>
    <source>
        <strain evidence="7">CHK195-6426</strain>
    </source>
</reference>
<organism evidence="7 8">
    <name type="scientific">Candidatus Acetatifactor stercoripullorum</name>
    <dbReference type="NCBI Taxonomy" id="2838414"/>
    <lineage>
        <taxon>Bacteria</taxon>
        <taxon>Bacillati</taxon>
        <taxon>Bacillota</taxon>
        <taxon>Clostridia</taxon>
        <taxon>Lachnospirales</taxon>
        <taxon>Lachnospiraceae</taxon>
        <taxon>Acetatifactor</taxon>
    </lineage>
</organism>
<reference evidence="7" key="1">
    <citation type="journal article" date="2021" name="PeerJ">
        <title>Extensive microbial diversity within the chicken gut microbiome revealed by metagenomics and culture.</title>
        <authorList>
            <person name="Gilroy R."/>
            <person name="Ravi A."/>
            <person name="Getino M."/>
            <person name="Pursley I."/>
            <person name="Horton D.L."/>
            <person name="Alikhan N.F."/>
            <person name="Baker D."/>
            <person name="Gharbi K."/>
            <person name="Hall N."/>
            <person name="Watson M."/>
            <person name="Adriaenssens E.M."/>
            <person name="Foster-Nyarko E."/>
            <person name="Jarju S."/>
            <person name="Secka A."/>
            <person name="Antonio M."/>
            <person name="Oren A."/>
            <person name="Chaudhuri R.R."/>
            <person name="La Ragione R."/>
            <person name="Hildebrand F."/>
            <person name="Pallen M.J."/>
        </authorList>
    </citation>
    <scope>NUCLEOTIDE SEQUENCE</scope>
    <source>
        <strain evidence="7">CHK195-6426</strain>
    </source>
</reference>
<sequence>MKKKRLFSLLLAGALTISLAACGGQEGVTNNASENPSSSSEETGAQASAETQAEEASVKPETPSGQLIFGFVTDLEGEFYDTAFNNTATNYKTYDLIHGYETVSYTKEGEFVYNPTVVKSHEEVENEDGTKTYTITINDGLTWSDGTPITAKDYVFQMLLESSPEMNQVDGYPSLSGIYYVGYEEYLAGETEYFQGVRLVDDMTYSLTVKADELPFHYDITYASSMPRPLFVIAPGCDVVDSEEGAYISGDFTTELLQETINNPDTGYRYNPQVTCGPYKFVSYDTASRQGIFEVNPNFAGDYRGVKPAIQTLIIKTVNSQTQINELSAGTVDILVQISGGDDINAGLDLVDAGSAGKNTYFRNGYGKIQFDCSQFPTDSVNVRQAIAYCLDRNEFARQYSGGYASIVHAAYGLAQWEYVESQTWIDENLNAYDKNIEKAKELLAADGWNKNASGGDYQDGDGLRYKEVDGQLVPLVIEWANTENNPVSDLLNTMLPEAMEQAGMQLNATTMDFPTLSASIGHQGDTIYNMYNLATGFASAHSPWYYYSTDERFMTNGYNSNWIVDEELAEASGALKSIPYDDRETWLSTWQNYIKVWNEKLPDIPLYSDEYHDFFNPKVKGWEASSIWDWSRAVLDAWVEE</sequence>
<dbReference type="Pfam" id="PF00496">
    <property type="entry name" value="SBP_bac_5"/>
    <property type="match status" value="1"/>
</dbReference>
<dbReference type="CDD" id="cd00995">
    <property type="entry name" value="PBP2_NikA_DppA_OppA_like"/>
    <property type="match status" value="1"/>
</dbReference>
<keyword evidence="3 5" id="KW-0732">Signal</keyword>